<organism evidence="1">
    <name type="scientific">bioreactor metagenome</name>
    <dbReference type="NCBI Taxonomy" id="1076179"/>
    <lineage>
        <taxon>unclassified sequences</taxon>
        <taxon>metagenomes</taxon>
        <taxon>ecological metagenomes</taxon>
    </lineage>
</organism>
<proteinExistence type="predicted"/>
<accession>A0A645JB56</accession>
<evidence type="ECO:0000313" key="1">
    <source>
        <dbReference type="EMBL" id="MPN59969.1"/>
    </source>
</evidence>
<reference evidence="1" key="1">
    <citation type="submission" date="2019-08" db="EMBL/GenBank/DDBJ databases">
        <authorList>
            <person name="Kucharzyk K."/>
            <person name="Murdoch R.W."/>
            <person name="Higgins S."/>
            <person name="Loffler F."/>
        </authorList>
    </citation>
    <scope>NUCLEOTIDE SEQUENCE</scope>
</reference>
<dbReference type="AlphaFoldDB" id="A0A645JB56"/>
<dbReference type="EMBL" id="VSSQ01134618">
    <property type="protein sequence ID" value="MPN59969.1"/>
    <property type="molecule type" value="Genomic_DNA"/>
</dbReference>
<gene>
    <name evidence="1" type="ORF">SDC9_207692</name>
</gene>
<protein>
    <submittedName>
        <fullName evidence="1">Uncharacterized protein</fullName>
    </submittedName>
</protein>
<sequence>MRCVASFRGYYQFATWKELLTHFHGLLEQSPWIPAQVQHQCLHALLSQFLDGLVQFVAGLFPKLNQADVTNPVIAQRKLLLAIDILYHVHADRRAGKRVFLDFPRRRTEH</sequence>
<comment type="caution">
    <text evidence="1">The sequence shown here is derived from an EMBL/GenBank/DDBJ whole genome shotgun (WGS) entry which is preliminary data.</text>
</comment>
<name>A0A645JB56_9ZZZZ</name>